<organism evidence="2 3">
    <name type="scientific">Petrolisthes cinctipes</name>
    <name type="common">Flat porcelain crab</name>
    <dbReference type="NCBI Taxonomy" id="88211"/>
    <lineage>
        <taxon>Eukaryota</taxon>
        <taxon>Metazoa</taxon>
        <taxon>Ecdysozoa</taxon>
        <taxon>Arthropoda</taxon>
        <taxon>Crustacea</taxon>
        <taxon>Multicrustacea</taxon>
        <taxon>Malacostraca</taxon>
        <taxon>Eumalacostraca</taxon>
        <taxon>Eucarida</taxon>
        <taxon>Decapoda</taxon>
        <taxon>Pleocyemata</taxon>
        <taxon>Anomura</taxon>
        <taxon>Galatheoidea</taxon>
        <taxon>Porcellanidae</taxon>
        <taxon>Petrolisthes</taxon>
    </lineage>
</organism>
<dbReference type="Proteomes" id="UP001286313">
    <property type="component" value="Unassembled WGS sequence"/>
</dbReference>
<feature type="compositionally biased region" description="Polar residues" evidence="1">
    <location>
        <begin position="1"/>
        <end position="13"/>
    </location>
</feature>
<evidence type="ECO:0000256" key="1">
    <source>
        <dbReference type="SAM" id="MobiDB-lite"/>
    </source>
</evidence>
<protein>
    <submittedName>
        <fullName evidence="2">Uncharacterized protein</fullName>
    </submittedName>
</protein>
<name>A0AAE1G6C6_PETCI</name>
<evidence type="ECO:0000313" key="2">
    <source>
        <dbReference type="EMBL" id="KAK3884028.1"/>
    </source>
</evidence>
<gene>
    <name evidence="2" type="ORF">Pcinc_011697</name>
</gene>
<feature type="region of interest" description="Disordered" evidence="1">
    <location>
        <begin position="1"/>
        <end position="23"/>
    </location>
</feature>
<sequence length="103" mass="11602">MTTPPTLPDLQTRSAERRTTTQTQITTHTLHTNHHLYFPPHHIYPRKTGNHIESTVTTVTETATRTTPVAGSPGVTSATVKVTQYRTVDLYEHRNKTRHCPSS</sequence>
<proteinExistence type="predicted"/>
<reference evidence="2" key="1">
    <citation type="submission" date="2023-10" db="EMBL/GenBank/DDBJ databases">
        <title>Genome assemblies of two species of porcelain crab, Petrolisthes cinctipes and Petrolisthes manimaculis (Anomura: Porcellanidae).</title>
        <authorList>
            <person name="Angst P."/>
        </authorList>
    </citation>
    <scope>NUCLEOTIDE SEQUENCE</scope>
    <source>
        <strain evidence="2">PB745_01</strain>
        <tissue evidence="2">Gill</tissue>
    </source>
</reference>
<comment type="caution">
    <text evidence="2">The sequence shown here is derived from an EMBL/GenBank/DDBJ whole genome shotgun (WGS) entry which is preliminary data.</text>
</comment>
<keyword evidence="3" id="KW-1185">Reference proteome</keyword>
<dbReference type="EMBL" id="JAWQEG010000924">
    <property type="protein sequence ID" value="KAK3884028.1"/>
    <property type="molecule type" value="Genomic_DNA"/>
</dbReference>
<evidence type="ECO:0000313" key="3">
    <source>
        <dbReference type="Proteomes" id="UP001286313"/>
    </source>
</evidence>
<dbReference type="AlphaFoldDB" id="A0AAE1G6C6"/>
<accession>A0AAE1G6C6</accession>